<sequence>MKLLTGNSLKGGEVLWWTGNGWSKYIADAVDAGDEGAAILEREEALQNINGSYIIDAEQGSVPPRPEHIKERIRALGPTVRRDLTLAPNDEEIFNQVIKNV</sequence>
<evidence type="ECO:0008006" key="3">
    <source>
        <dbReference type="Google" id="ProtNLM"/>
    </source>
</evidence>
<dbReference type="AlphaFoldDB" id="A0A1L3JB58"/>
<dbReference type="RefSeq" id="WP_072559012.1">
    <property type="nucleotide sequence ID" value="NZ_CP018154.1"/>
</dbReference>
<reference evidence="1 2" key="1">
    <citation type="submission" date="2016-11" db="EMBL/GenBank/DDBJ databases">
        <title>Sphingorhabdus sp. LPB0140, isolated from marine environment.</title>
        <authorList>
            <person name="Kim E."/>
            <person name="Yi H."/>
        </authorList>
    </citation>
    <scope>NUCLEOTIDE SEQUENCE [LARGE SCALE GENOMIC DNA]</scope>
    <source>
        <strain evidence="1 2">LPB0140</strain>
    </source>
</reference>
<organism evidence="1 2">
    <name type="scientific">Sphingorhabdus lutea</name>
    <dbReference type="NCBI Taxonomy" id="1913578"/>
    <lineage>
        <taxon>Bacteria</taxon>
        <taxon>Pseudomonadati</taxon>
        <taxon>Pseudomonadota</taxon>
        <taxon>Alphaproteobacteria</taxon>
        <taxon>Sphingomonadales</taxon>
        <taxon>Sphingomonadaceae</taxon>
        <taxon>Sphingorhabdus</taxon>
    </lineage>
</organism>
<name>A0A1L3JB58_9SPHN</name>
<protein>
    <recommendedName>
        <fullName evidence="3">DUF2849 domain-containing protein</fullName>
    </recommendedName>
</protein>
<dbReference type="Proteomes" id="UP000242561">
    <property type="component" value="Chromosome"/>
</dbReference>
<proteinExistence type="predicted"/>
<evidence type="ECO:0000313" key="1">
    <source>
        <dbReference type="EMBL" id="APG62361.1"/>
    </source>
</evidence>
<dbReference type="EMBL" id="CP018154">
    <property type="protein sequence ID" value="APG62361.1"/>
    <property type="molecule type" value="Genomic_DNA"/>
</dbReference>
<dbReference type="Pfam" id="PF11011">
    <property type="entry name" value="DUF2849"/>
    <property type="match status" value="1"/>
</dbReference>
<dbReference type="STRING" id="1913578.LPB140_05625"/>
<dbReference type="KEGG" id="sphl:LPB140_05625"/>
<dbReference type="OrthoDB" id="9815695at2"/>
<accession>A0A1L3JB58</accession>
<dbReference type="InterPro" id="IPR021270">
    <property type="entry name" value="DUF2849"/>
</dbReference>
<gene>
    <name evidence="1" type="ORF">LPB140_05625</name>
</gene>
<evidence type="ECO:0000313" key="2">
    <source>
        <dbReference type="Proteomes" id="UP000242561"/>
    </source>
</evidence>
<keyword evidence="2" id="KW-1185">Reference proteome</keyword>